<dbReference type="InParanoid" id="A0A0D0D5M8"/>
<feature type="non-terminal residue" evidence="1">
    <location>
        <position position="1"/>
    </location>
</feature>
<evidence type="ECO:0008006" key="3">
    <source>
        <dbReference type="Google" id="ProtNLM"/>
    </source>
</evidence>
<keyword evidence="2" id="KW-1185">Reference proteome</keyword>
<reference evidence="1 2" key="1">
    <citation type="submission" date="2014-04" db="EMBL/GenBank/DDBJ databases">
        <authorList>
            <consortium name="DOE Joint Genome Institute"/>
            <person name="Kuo A."/>
            <person name="Kohler A."/>
            <person name="Jargeat P."/>
            <person name="Nagy L.G."/>
            <person name="Floudas D."/>
            <person name="Copeland A."/>
            <person name="Barry K.W."/>
            <person name="Cichocki N."/>
            <person name="Veneault-Fourrey C."/>
            <person name="LaButti K."/>
            <person name="Lindquist E.A."/>
            <person name="Lipzen A."/>
            <person name="Lundell T."/>
            <person name="Morin E."/>
            <person name="Murat C."/>
            <person name="Sun H."/>
            <person name="Tunlid A."/>
            <person name="Henrissat B."/>
            <person name="Grigoriev I.V."/>
            <person name="Hibbett D.S."/>
            <person name="Martin F."/>
            <person name="Nordberg H.P."/>
            <person name="Cantor M.N."/>
            <person name="Hua S.X."/>
        </authorList>
    </citation>
    <scope>NUCLEOTIDE SEQUENCE [LARGE SCALE GENOMIC DNA]</scope>
    <source>
        <strain evidence="1 2">Ve08.2h10</strain>
    </source>
</reference>
<protein>
    <recommendedName>
        <fullName evidence="3">Zinc finger BED domain-containing protein 4</fullName>
    </recommendedName>
</protein>
<dbReference type="EMBL" id="KN825328">
    <property type="protein sequence ID" value="KIK91972.1"/>
    <property type="molecule type" value="Genomic_DNA"/>
</dbReference>
<dbReference type="Proteomes" id="UP000054538">
    <property type="component" value="Unassembled WGS sequence"/>
</dbReference>
<evidence type="ECO:0000313" key="1">
    <source>
        <dbReference type="EMBL" id="KIK91972.1"/>
    </source>
</evidence>
<feature type="non-terminal residue" evidence="1">
    <location>
        <position position="103"/>
    </location>
</feature>
<proteinExistence type="predicted"/>
<dbReference type="OrthoDB" id="2662702at2759"/>
<sequence>IHKLTFKLIHSTTKLLLAWQKILQEMKLKVTNMLRDVPTQWNSTYDMLEYALNHHEVVNSMSQNRVLGVRKFELDNREWILKDATLYFLHSTPNLTTVIPAMD</sequence>
<reference evidence="2" key="2">
    <citation type="submission" date="2015-01" db="EMBL/GenBank/DDBJ databases">
        <title>Evolutionary Origins and Diversification of the Mycorrhizal Mutualists.</title>
        <authorList>
            <consortium name="DOE Joint Genome Institute"/>
            <consortium name="Mycorrhizal Genomics Consortium"/>
            <person name="Kohler A."/>
            <person name="Kuo A."/>
            <person name="Nagy L.G."/>
            <person name="Floudas D."/>
            <person name="Copeland A."/>
            <person name="Barry K.W."/>
            <person name="Cichocki N."/>
            <person name="Veneault-Fourrey C."/>
            <person name="LaButti K."/>
            <person name="Lindquist E.A."/>
            <person name="Lipzen A."/>
            <person name="Lundell T."/>
            <person name="Morin E."/>
            <person name="Murat C."/>
            <person name="Riley R."/>
            <person name="Ohm R."/>
            <person name="Sun H."/>
            <person name="Tunlid A."/>
            <person name="Henrissat B."/>
            <person name="Grigoriev I.V."/>
            <person name="Hibbett D.S."/>
            <person name="Martin F."/>
        </authorList>
    </citation>
    <scope>NUCLEOTIDE SEQUENCE [LARGE SCALE GENOMIC DNA]</scope>
    <source>
        <strain evidence="2">Ve08.2h10</strain>
    </source>
</reference>
<evidence type="ECO:0000313" key="2">
    <source>
        <dbReference type="Proteomes" id="UP000054538"/>
    </source>
</evidence>
<dbReference type="HOGENOM" id="CLU_099691_2_0_1"/>
<name>A0A0D0D5M8_9AGAM</name>
<accession>A0A0D0D5M8</accession>
<gene>
    <name evidence="1" type="ORF">PAXRUDRAFT_42608</name>
</gene>
<dbReference type="AlphaFoldDB" id="A0A0D0D5M8"/>
<organism evidence="1 2">
    <name type="scientific">Paxillus rubicundulus Ve08.2h10</name>
    <dbReference type="NCBI Taxonomy" id="930991"/>
    <lineage>
        <taxon>Eukaryota</taxon>
        <taxon>Fungi</taxon>
        <taxon>Dikarya</taxon>
        <taxon>Basidiomycota</taxon>
        <taxon>Agaricomycotina</taxon>
        <taxon>Agaricomycetes</taxon>
        <taxon>Agaricomycetidae</taxon>
        <taxon>Boletales</taxon>
        <taxon>Paxilineae</taxon>
        <taxon>Paxillaceae</taxon>
        <taxon>Paxillus</taxon>
    </lineage>
</organism>